<dbReference type="OMA" id="GIMCAVE"/>
<dbReference type="RefSeq" id="XP_067475010.1">
    <property type="nucleotide sequence ID" value="XM_067628664.1"/>
</dbReference>
<dbReference type="VEuPathDB" id="FungiDB:ASPBRDRAFT_661128"/>
<protein>
    <submittedName>
        <fullName evidence="1">Uncharacterized protein</fullName>
    </submittedName>
</protein>
<dbReference type="EMBL" id="KV878693">
    <property type="protein sequence ID" value="OJJ67761.1"/>
    <property type="molecule type" value="Genomic_DNA"/>
</dbReference>
<dbReference type="STRING" id="767769.A0A1L9U7X9"/>
<evidence type="ECO:0000313" key="1">
    <source>
        <dbReference type="EMBL" id="OJJ67761.1"/>
    </source>
</evidence>
<dbReference type="AlphaFoldDB" id="A0A1L9U7X9"/>
<sequence length="294" mass="32111">MADNNYNKTLKYYKEYAPAGPGLSYFDCVIEWKGTNESVTSCPNYSANGVFSVYHEVKDSTAFEELLLVDYGIRTTGSKSILAPSCHDSVVTSYNIPQKADYVNITNPRVVVEKALPNLDNLQANILAVQMQMLLGSWPGFTDDIVQSISVAVELLLQVVSSMQEVVAIGKAEEAWKKKEMIEDIISAIFLVVPFIGEADAISDVFLDVSRVATVVGDTAIVADSIYDIVSDPDNRVSTILSTLLLVGQRSVEEYGTMAAARRDISDETIESLGPVFKEKNTQVENLVKDCAAA</sequence>
<accession>A0A1L9U7X9</accession>
<gene>
    <name evidence="1" type="ORF">ASPBRDRAFT_661128</name>
</gene>
<evidence type="ECO:0000313" key="2">
    <source>
        <dbReference type="Proteomes" id="UP000184499"/>
    </source>
</evidence>
<organism evidence="1 2">
    <name type="scientific">Aspergillus brasiliensis (strain CBS 101740 / IMI 381727 / IBT 21946)</name>
    <dbReference type="NCBI Taxonomy" id="767769"/>
    <lineage>
        <taxon>Eukaryota</taxon>
        <taxon>Fungi</taxon>
        <taxon>Dikarya</taxon>
        <taxon>Ascomycota</taxon>
        <taxon>Pezizomycotina</taxon>
        <taxon>Eurotiomycetes</taxon>
        <taxon>Eurotiomycetidae</taxon>
        <taxon>Eurotiales</taxon>
        <taxon>Aspergillaceae</taxon>
        <taxon>Aspergillus</taxon>
        <taxon>Aspergillus subgen. Circumdati</taxon>
    </lineage>
</organism>
<dbReference type="Proteomes" id="UP000184499">
    <property type="component" value="Unassembled WGS sequence"/>
</dbReference>
<keyword evidence="2" id="KW-1185">Reference proteome</keyword>
<name>A0A1L9U7X9_ASPBC</name>
<dbReference type="GeneID" id="93581152"/>
<reference evidence="2" key="1">
    <citation type="journal article" date="2017" name="Genome Biol.">
        <title>Comparative genomics reveals high biological diversity and specific adaptations in the industrially and medically important fungal genus Aspergillus.</title>
        <authorList>
            <person name="de Vries R.P."/>
            <person name="Riley R."/>
            <person name="Wiebenga A."/>
            <person name="Aguilar-Osorio G."/>
            <person name="Amillis S."/>
            <person name="Uchima C.A."/>
            <person name="Anderluh G."/>
            <person name="Asadollahi M."/>
            <person name="Askin M."/>
            <person name="Barry K."/>
            <person name="Battaglia E."/>
            <person name="Bayram O."/>
            <person name="Benocci T."/>
            <person name="Braus-Stromeyer S.A."/>
            <person name="Caldana C."/>
            <person name="Canovas D."/>
            <person name="Cerqueira G.C."/>
            <person name="Chen F."/>
            <person name="Chen W."/>
            <person name="Choi C."/>
            <person name="Clum A."/>
            <person name="Dos Santos R.A."/>
            <person name="Damasio A.R."/>
            <person name="Diallinas G."/>
            <person name="Emri T."/>
            <person name="Fekete E."/>
            <person name="Flipphi M."/>
            <person name="Freyberg S."/>
            <person name="Gallo A."/>
            <person name="Gournas C."/>
            <person name="Habgood R."/>
            <person name="Hainaut M."/>
            <person name="Harispe M.L."/>
            <person name="Henrissat B."/>
            <person name="Hilden K.S."/>
            <person name="Hope R."/>
            <person name="Hossain A."/>
            <person name="Karabika E."/>
            <person name="Karaffa L."/>
            <person name="Karanyi Z."/>
            <person name="Krasevec N."/>
            <person name="Kuo A."/>
            <person name="Kusch H."/>
            <person name="LaButti K."/>
            <person name="Lagendijk E.L."/>
            <person name="Lapidus A."/>
            <person name="Levasseur A."/>
            <person name="Lindquist E."/>
            <person name="Lipzen A."/>
            <person name="Logrieco A.F."/>
            <person name="MacCabe A."/>
            <person name="Maekelae M.R."/>
            <person name="Malavazi I."/>
            <person name="Melin P."/>
            <person name="Meyer V."/>
            <person name="Mielnichuk N."/>
            <person name="Miskei M."/>
            <person name="Molnar A.P."/>
            <person name="Mule G."/>
            <person name="Ngan C.Y."/>
            <person name="Orejas M."/>
            <person name="Orosz E."/>
            <person name="Ouedraogo J.P."/>
            <person name="Overkamp K.M."/>
            <person name="Park H.-S."/>
            <person name="Perrone G."/>
            <person name="Piumi F."/>
            <person name="Punt P.J."/>
            <person name="Ram A.F."/>
            <person name="Ramon A."/>
            <person name="Rauscher S."/>
            <person name="Record E."/>
            <person name="Riano-Pachon D.M."/>
            <person name="Robert V."/>
            <person name="Roehrig J."/>
            <person name="Ruller R."/>
            <person name="Salamov A."/>
            <person name="Salih N.S."/>
            <person name="Samson R.A."/>
            <person name="Sandor E."/>
            <person name="Sanguinetti M."/>
            <person name="Schuetze T."/>
            <person name="Sepcic K."/>
            <person name="Shelest E."/>
            <person name="Sherlock G."/>
            <person name="Sophianopoulou V."/>
            <person name="Squina F.M."/>
            <person name="Sun H."/>
            <person name="Susca A."/>
            <person name="Todd R.B."/>
            <person name="Tsang A."/>
            <person name="Unkles S.E."/>
            <person name="van de Wiele N."/>
            <person name="van Rossen-Uffink D."/>
            <person name="Oliveira J.V."/>
            <person name="Vesth T.C."/>
            <person name="Visser J."/>
            <person name="Yu J.-H."/>
            <person name="Zhou M."/>
            <person name="Andersen M.R."/>
            <person name="Archer D.B."/>
            <person name="Baker S.E."/>
            <person name="Benoit I."/>
            <person name="Brakhage A.A."/>
            <person name="Braus G.H."/>
            <person name="Fischer R."/>
            <person name="Frisvad J.C."/>
            <person name="Goldman G.H."/>
            <person name="Houbraken J."/>
            <person name="Oakley B."/>
            <person name="Pocsi I."/>
            <person name="Scazzocchio C."/>
            <person name="Seiboth B."/>
            <person name="vanKuyk P.A."/>
            <person name="Wortman J."/>
            <person name="Dyer P.S."/>
            <person name="Grigoriev I.V."/>
        </authorList>
    </citation>
    <scope>NUCLEOTIDE SEQUENCE [LARGE SCALE GENOMIC DNA]</scope>
    <source>
        <strain evidence="2">CBS 101740 / IMI 381727 / IBT 21946</strain>
    </source>
</reference>
<dbReference type="OrthoDB" id="1046782at2759"/>
<proteinExistence type="predicted"/>